<reference evidence="1" key="1">
    <citation type="submission" date="2024-08" db="EMBL/GenBank/DDBJ databases">
        <authorList>
            <person name="Yu S.T."/>
        </authorList>
    </citation>
    <scope>NUCLEOTIDE SEQUENCE</scope>
    <source>
        <strain evidence="1">R33</strain>
    </source>
</reference>
<protein>
    <submittedName>
        <fullName evidence="1">Uncharacterized protein</fullName>
    </submittedName>
</protein>
<sequence>MAGRPTMVYPVEWAEAGPPVAYRVQERVPGSHGSLGRLVPRPVGGRELAFATECLPYVPDPADLAE</sequence>
<organism evidence="1">
    <name type="scientific">Streptomyces sp. R33</name>
    <dbReference type="NCBI Taxonomy" id="3238629"/>
    <lineage>
        <taxon>Bacteria</taxon>
        <taxon>Bacillati</taxon>
        <taxon>Actinomycetota</taxon>
        <taxon>Actinomycetes</taxon>
        <taxon>Kitasatosporales</taxon>
        <taxon>Streptomycetaceae</taxon>
        <taxon>Streptomyces</taxon>
    </lineage>
</organism>
<evidence type="ECO:0000313" key="1">
    <source>
        <dbReference type="EMBL" id="XDV61829.1"/>
    </source>
</evidence>
<accession>A0AB39XW84</accession>
<gene>
    <name evidence="1" type="ORF">AB5J51_02170</name>
</gene>
<dbReference type="AlphaFoldDB" id="A0AB39XW84"/>
<dbReference type="EMBL" id="CP165727">
    <property type="protein sequence ID" value="XDV61829.1"/>
    <property type="molecule type" value="Genomic_DNA"/>
</dbReference>
<proteinExistence type="predicted"/>
<name>A0AB39XW84_9ACTN</name>
<dbReference type="RefSeq" id="WP_369776562.1">
    <property type="nucleotide sequence ID" value="NZ_CP165727.1"/>
</dbReference>